<proteinExistence type="predicted"/>
<dbReference type="Pfam" id="PF06713">
    <property type="entry name" value="bPH_4"/>
    <property type="match status" value="1"/>
</dbReference>
<gene>
    <name evidence="3" type="ORF">CDG68_00960</name>
</gene>
<evidence type="ECO:0000313" key="4">
    <source>
        <dbReference type="Proteomes" id="UP000279962"/>
    </source>
</evidence>
<keyword evidence="1" id="KW-0812">Transmembrane</keyword>
<accession>A0A3G2SWY8</accession>
<keyword evidence="3" id="KW-0614">Plasmid</keyword>
<sequence length="141" mass="16690">MSYQSKIDFWIFLILTSITLFFLYTLYTSINTATFYELLIISIIYLIIFYIIWLPIFNTVYYLKDTSIEVKSMFFKWSIPLKDIKTINSCTNFISAPALSIKRIEIIYFSKGMTEVIMISPKDREAFLEELNKKISSMKPH</sequence>
<dbReference type="EMBL" id="CP033129">
    <property type="protein sequence ID" value="AYO52353.1"/>
    <property type="molecule type" value="Genomic_DNA"/>
</dbReference>
<organism evidence="3 4">
    <name type="scientific">Acinetobacter wuhouensis</name>
    <dbReference type="NCBI Taxonomy" id="1879050"/>
    <lineage>
        <taxon>Bacteria</taxon>
        <taxon>Pseudomonadati</taxon>
        <taxon>Pseudomonadota</taxon>
        <taxon>Gammaproteobacteria</taxon>
        <taxon>Moraxellales</taxon>
        <taxon>Moraxellaceae</taxon>
        <taxon>Acinetobacter</taxon>
    </lineage>
</organism>
<evidence type="ECO:0000259" key="2">
    <source>
        <dbReference type="Pfam" id="PF06713"/>
    </source>
</evidence>
<geneLocation type="plasmid" evidence="3 4">
    <name>p9_010062</name>
</geneLocation>
<feature type="transmembrane region" description="Helical" evidence="1">
    <location>
        <begin position="39"/>
        <end position="63"/>
    </location>
</feature>
<protein>
    <recommendedName>
        <fullName evidence="2">Uncharacterized protein YyaB-like PH domain-containing protein</fullName>
    </recommendedName>
</protein>
<dbReference type="InterPro" id="IPR009589">
    <property type="entry name" value="PH_YyaB-like"/>
</dbReference>
<dbReference type="AlphaFoldDB" id="A0A3G2SWY8"/>
<dbReference type="RefSeq" id="WP_087554581.1">
    <property type="nucleotide sequence ID" value="NZ_CP033129.1"/>
</dbReference>
<keyword evidence="1" id="KW-0472">Membrane</keyword>
<reference evidence="3 4" key="1">
    <citation type="submission" date="2018-10" db="EMBL/GenBank/DDBJ databases">
        <title>The complete genome of Acinetobacter wuhouensis strain WCHAW010062.</title>
        <authorList>
            <person name="Hu Y."/>
            <person name="Long H."/>
            <person name="Feng Y."/>
            <person name="Zong Z."/>
        </authorList>
    </citation>
    <scope>NUCLEOTIDE SEQUENCE [LARGE SCALE GENOMIC DNA]</scope>
    <source>
        <strain evidence="3 4">WCHAW010062</strain>
        <plasmid evidence="3 4">p9_010062</plasmid>
    </source>
</reference>
<keyword evidence="1" id="KW-1133">Transmembrane helix</keyword>
<dbReference type="Proteomes" id="UP000279962">
    <property type="component" value="Plasmid p9_010062"/>
</dbReference>
<feature type="transmembrane region" description="Helical" evidence="1">
    <location>
        <begin position="7"/>
        <end position="27"/>
    </location>
</feature>
<dbReference type="GO" id="GO:0030153">
    <property type="term" value="P:bacteriocin immunity"/>
    <property type="evidence" value="ECO:0007669"/>
    <property type="project" value="InterPro"/>
</dbReference>
<evidence type="ECO:0000256" key="1">
    <source>
        <dbReference type="SAM" id="Phobius"/>
    </source>
</evidence>
<name>A0A3G2SWY8_9GAMM</name>
<feature type="domain" description="Uncharacterized protein YyaB-like PH" evidence="2">
    <location>
        <begin position="59"/>
        <end position="134"/>
    </location>
</feature>
<evidence type="ECO:0000313" key="3">
    <source>
        <dbReference type="EMBL" id="AYO52353.1"/>
    </source>
</evidence>